<dbReference type="Gene3D" id="3.40.50.2300">
    <property type="match status" value="2"/>
</dbReference>
<comment type="similarity">
    <text evidence="2">Belongs to the bacterial solute-binding protein 2 family.</text>
</comment>
<sequence length="332" mass="35335">MTSWNWNRIRLGRGLLAGLGVALGLTWAVPVAAEGARDAKVVLLTVTDECEFCAIHQRSFRKLTDAAGIRLTVKINNFDPAEQATQVDQALAEHPDAIVLWPADISAIVPSLHKINRAGIPLVISDSKPEDKYASLWQTYAGIDNYAAGQTAARLMIQGFRDKGYGDTGKVFIVIGVPGTAPQVMRQAGFTDTLAEEAPGIRIAGVQPGNWDQTQAGTAAAGLFTQNGNDVQGVYAQADNMMTGVITAAQRAGIDVEKLVLVGQDCSIDGVRNIESGAQYGSVLFSPVGDGEYAARAVIDILDGKEVPHEMIMPSPAITRENVTECYAAIGR</sequence>
<evidence type="ECO:0000256" key="1">
    <source>
        <dbReference type="ARBA" id="ARBA00004196"/>
    </source>
</evidence>
<comment type="caution">
    <text evidence="5">The sequence shown here is derived from an EMBL/GenBank/DDBJ whole genome shotgun (WGS) entry which is preliminary data.</text>
</comment>
<dbReference type="PANTHER" id="PTHR46847">
    <property type="entry name" value="D-ALLOSE-BINDING PERIPLASMIC PROTEIN-RELATED"/>
    <property type="match status" value="1"/>
</dbReference>
<organism evidence="5 6">
    <name type="scientific">Paenirhodobacter populi</name>
    <dbReference type="NCBI Taxonomy" id="2306993"/>
    <lineage>
        <taxon>Bacteria</taxon>
        <taxon>Pseudomonadati</taxon>
        <taxon>Pseudomonadota</taxon>
        <taxon>Alphaproteobacteria</taxon>
        <taxon>Rhodobacterales</taxon>
        <taxon>Rhodobacter group</taxon>
        <taxon>Paenirhodobacter</taxon>
    </lineage>
</organism>
<dbReference type="InterPro" id="IPR025997">
    <property type="entry name" value="SBP_2_dom"/>
</dbReference>
<dbReference type="Proteomes" id="UP000284451">
    <property type="component" value="Unassembled WGS sequence"/>
</dbReference>
<dbReference type="GO" id="GO:0030313">
    <property type="term" value="C:cell envelope"/>
    <property type="evidence" value="ECO:0007669"/>
    <property type="project" value="UniProtKB-SubCell"/>
</dbReference>
<evidence type="ECO:0000313" key="5">
    <source>
        <dbReference type="EMBL" id="RWR34666.1"/>
    </source>
</evidence>
<dbReference type="EMBL" id="SAUY01000002">
    <property type="protein sequence ID" value="RWR34666.1"/>
    <property type="molecule type" value="Genomic_DNA"/>
</dbReference>
<dbReference type="SUPFAM" id="SSF53822">
    <property type="entry name" value="Periplasmic binding protein-like I"/>
    <property type="match status" value="1"/>
</dbReference>
<name>A0A443KP42_9RHOB</name>
<evidence type="ECO:0000256" key="3">
    <source>
        <dbReference type="ARBA" id="ARBA00022729"/>
    </source>
</evidence>
<dbReference type="InterPro" id="IPR028082">
    <property type="entry name" value="Peripla_BP_I"/>
</dbReference>
<feature type="domain" description="Periplasmic binding protein" evidence="4">
    <location>
        <begin position="52"/>
        <end position="306"/>
    </location>
</feature>
<evidence type="ECO:0000313" key="6">
    <source>
        <dbReference type="Proteomes" id="UP000284451"/>
    </source>
</evidence>
<comment type="subcellular location">
    <subcellularLocation>
        <location evidence="1">Cell envelope</location>
    </subcellularLocation>
</comment>
<reference evidence="5 6" key="1">
    <citation type="submission" date="2019-01" db="EMBL/GenBank/DDBJ databases">
        <title>Sinorhodobacter populi sp. nov. isolated from the symptomatic bark tissue of Populus euramericana canker.</title>
        <authorList>
            <person name="Xu G."/>
        </authorList>
    </citation>
    <scope>NUCLEOTIDE SEQUENCE [LARGE SCALE GENOMIC DNA]</scope>
    <source>
        <strain evidence="5 6">07D10-4-3</strain>
    </source>
</reference>
<evidence type="ECO:0000256" key="2">
    <source>
        <dbReference type="ARBA" id="ARBA00007639"/>
    </source>
</evidence>
<accession>A0A443KP42</accession>
<keyword evidence="3" id="KW-0732">Signal</keyword>
<dbReference type="CDD" id="cd01536">
    <property type="entry name" value="PBP1_ABC_sugar_binding-like"/>
    <property type="match status" value="1"/>
</dbReference>
<gene>
    <name evidence="5" type="ORF">D2T29_03280</name>
</gene>
<dbReference type="GO" id="GO:0030246">
    <property type="term" value="F:carbohydrate binding"/>
    <property type="evidence" value="ECO:0007669"/>
    <property type="project" value="UniProtKB-ARBA"/>
</dbReference>
<evidence type="ECO:0000259" key="4">
    <source>
        <dbReference type="Pfam" id="PF13407"/>
    </source>
</evidence>
<dbReference type="Pfam" id="PF13407">
    <property type="entry name" value="Peripla_BP_4"/>
    <property type="match status" value="1"/>
</dbReference>
<dbReference type="PANTHER" id="PTHR46847:SF1">
    <property type="entry name" value="D-ALLOSE-BINDING PERIPLASMIC PROTEIN-RELATED"/>
    <property type="match status" value="1"/>
</dbReference>
<proteinExistence type="inferred from homology"/>
<dbReference type="AlphaFoldDB" id="A0A443KP42"/>
<reference evidence="5 6" key="2">
    <citation type="submission" date="2019-01" db="EMBL/GenBank/DDBJ databases">
        <authorList>
            <person name="Li Y."/>
        </authorList>
    </citation>
    <scope>NUCLEOTIDE SEQUENCE [LARGE SCALE GENOMIC DNA]</scope>
    <source>
        <strain evidence="5 6">07D10-4-3</strain>
    </source>
</reference>
<protein>
    <submittedName>
        <fullName evidence="5">LacI family transcriptional regulator</fullName>
    </submittedName>
</protein>